<evidence type="ECO:0000313" key="3">
    <source>
        <dbReference type="Proteomes" id="UP001497600"/>
    </source>
</evidence>
<name>A0ABP0E764_9ASCO</name>
<evidence type="ECO:0000313" key="2">
    <source>
        <dbReference type="EMBL" id="CAK7893061.1"/>
    </source>
</evidence>
<feature type="chain" id="PRO_5046258034" evidence="1">
    <location>
        <begin position="21"/>
        <end position="153"/>
    </location>
</feature>
<keyword evidence="1" id="KW-0732">Signal</keyword>
<proteinExistence type="predicted"/>
<protein>
    <submittedName>
        <fullName evidence="2">Uncharacterized protein</fullName>
    </submittedName>
</protein>
<accession>A0ABP0E764</accession>
<feature type="signal peptide" evidence="1">
    <location>
        <begin position="1"/>
        <end position="20"/>
    </location>
</feature>
<gene>
    <name evidence="2" type="ORF">CAAN4_A05644</name>
</gene>
<keyword evidence="3" id="KW-1185">Reference proteome</keyword>
<sequence length="153" mass="16969">MKFSTIVLSSVASLASSVNAFDIPNIAGATCEVNSKDWFEVYDWEFQSFGAKDQYIGYWYTANNPAVHITLTGGTNGTDFFIGNNAVKDCSCIPDTQPDYRLAEGAKTELDVTVKEGELLGFRMRSWGVDFGIDFQQETSMWSPLMKLEACSK</sequence>
<organism evidence="2 3">
    <name type="scientific">[Candida] anglica</name>
    <dbReference type="NCBI Taxonomy" id="148631"/>
    <lineage>
        <taxon>Eukaryota</taxon>
        <taxon>Fungi</taxon>
        <taxon>Dikarya</taxon>
        <taxon>Ascomycota</taxon>
        <taxon>Saccharomycotina</taxon>
        <taxon>Pichiomycetes</taxon>
        <taxon>Debaryomycetaceae</taxon>
        <taxon>Kurtzmaniella</taxon>
    </lineage>
</organism>
<evidence type="ECO:0000256" key="1">
    <source>
        <dbReference type="SAM" id="SignalP"/>
    </source>
</evidence>
<reference evidence="2 3" key="1">
    <citation type="submission" date="2024-01" db="EMBL/GenBank/DDBJ databases">
        <authorList>
            <consortium name="Genoscope - CEA"/>
            <person name="William W."/>
        </authorList>
    </citation>
    <scope>NUCLEOTIDE SEQUENCE [LARGE SCALE GENOMIC DNA]</scope>
    <source>
        <strain evidence="2 3">29B2s-10</strain>
    </source>
</reference>
<dbReference type="EMBL" id="OZ004253">
    <property type="protein sequence ID" value="CAK7893061.1"/>
    <property type="molecule type" value="Genomic_DNA"/>
</dbReference>
<dbReference type="Proteomes" id="UP001497600">
    <property type="component" value="Chromosome A"/>
</dbReference>